<evidence type="ECO:0000259" key="1">
    <source>
        <dbReference type="Pfam" id="PF08378"/>
    </source>
</evidence>
<proteinExistence type="predicted"/>
<keyword evidence="3" id="KW-1185">Reference proteome</keyword>
<evidence type="ECO:0000313" key="2">
    <source>
        <dbReference type="EMBL" id="KAG5855360.1"/>
    </source>
</evidence>
<evidence type="ECO:0000313" key="3">
    <source>
        <dbReference type="Proteomes" id="UP001044222"/>
    </source>
</evidence>
<dbReference type="Pfam" id="PF08378">
    <property type="entry name" value="NERD"/>
    <property type="match status" value="1"/>
</dbReference>
<dbReference type="Proteomes" id="UP001044222">
    <property type="component" value="Unassembled WGS sequence"/>
</dbReference>
<feature type="domain" description="NERD" evidence="1">
    <location>
        <begin position="51"/>
        <end position="147"/>
    </location>
</feature>
<dbReference type="InterPro" id="IPR011528">
    <property type="entry name" value="NERD"/>
</dbReference>
<dbReference type="PANTHER" id="PTHR35287">
    <property type="entry name" value="SI:ZFOS-911D5.4"/>
    <property type="match status" value="1"/>
</dbReference>
<dbReference type="PANTHER" id="PTHR35287:SF1">
    <property type="entry name" value="SI:ZFOS-911D5.4"/>
    <property type="match status" value="1"/>
</dbReference>
<organism evidence="2 3">
    <name type="scientific">Anguilla anguilla</name>
    <name type="common">European freshwater eel</name>
    <name type="synonym">Muraena anguilla</name>
    <dbReference type="NCBI Taxonomy" id="7936"/>
    <lineage>
        <taxon>Eukaryota</taxon>
        <taxon>Metazoa</taxon>
        <taxon>Chordata</taxon>
        <taxon>Craniata</taxon>
        <taxon>Vertebrata</taxon>
        <taxon>Euteleostomi</taxon>
        <taxon>Actinopterygii</taxon>
        <taxon>Neopterygii</taxon>
        <taxon>Teleostei</taxon>
        <taxon>Anguilliformes</taxon>
        <taxon>Anguillidae</taxon>
        <taxon>Anguilla</taxon>
    </lineage>
</organism>
<name>A0A9D3S580_ANGAN</name>
<dbReference type="EMBL" id="JAFIRN010000002">
    <property type="protein sequence ID" value="KAG5855360.1"/>
    <property type="molecule type" value="Genomic_DNA"/>
</dbReference>
<comment type="caution">
    <text evidence="2">The sequence shown here is derived from an EMBL/GenBank/DDBJ whole genome shotgun (WGS) entry which is preliminary data.</text>
</comment>
<accession>A0A9D3S580</accession>
<sequence>MFQLGSRLVQFQLTADPSEYRVEDDDTEQLSHSFNGFLDKVRNVGGLKKEDMFCNLRIPNQHKIAKDEINLVLLTGRAVFCIDIKCWRGKVSAQNQNWQLQQKKEDQNFTNTSIQQVADPIEAITTKTINLWNHMRRNGVSVRQAVFLPRVLFLSPDCQLEEGLRKRKELVSHEDLEAFLRSFREGYVAWFSDALTPSWLTGHLSYRQLGEAKEVLKKMGTWDLVRLHCGEQLKGDYHGCQHIALNRQETDKLEFSKLRALSAGSLWALLGHTPQVTVKMYKRGGQAWLGKPLSGTATIPSSAHVLFRVSGEDSDSRIPATRIHTITLSI</sequence>
<gene>
    <name evidence="2" type="ORF">ANANG_G00048270</name>
</gene>
<reference evidence="2" key="1">
    <citation type="submission" date="2021-01" db="EMBL/GenBank/DDBJ databases">
        <title>A chromosome-scale assembly of European eel, Anguilla anguilla.</title>
        <authorList>
            <person name="Henkel C."/>
            <person name="Jong-Raadsen S.A."/>
            <person name="Dufour S."/>
            <person name="Weltzien F.-A."/>
            <person name="Palstra A.P."/>
            <person name="Pelster B."/>
            <person name="Spaink H.P."/>
            <person name="Van Den Thillart G.E."/>
            <person name="Jansen H."/>
            <person name="Zahm M."/>
            <person name="Klopp C."/>
            <person name="Cedric C."/>
            <person name="Louis A."/>
            <person name="Berthelot C."/>
            <person name="Parey E."/>
            <person name="Roest Crollius H."/>
            <person name="Montfort J."/>
            <person name="Robinson-Rechavi M."/>
            <person name="Bucao C."/>
            <person name="Bouchez O."/>
            <person name="Gislard M."/>
            <person name="Lluch J."/>
            <person name="Milhes M."/>
            <person name="Lampietro C."/>
            <person name="Lopez Roques C."/>
            <person name="Donnadieu C."/>
            <person name="Braasch I."/>
            <person name="Desvignes T."/>
            <person name="Postlethwait J."/>
            <person name="Bobe J."/>
            <person name="Guiguen Y."/>
            <person name="Dirks R."/>
        </authorList>
    </citation>
    <scope>NUCLEOTIDE SEQUENCE</scope>
    <source>
        <strain evidence="2">Tag_6206</strain>
        <tissue evidence="2">Liver</tissue>
    </source>
</reference>
<protein>
    <recommendedName>
        <fullName evidence="1">NERD domain-containing protein</fullName>
    </recommendedName>
</protein>
<dbReference type="AlphaFoldDB" id="A0A9D3S580"/>